<dbReference type="Gene3D" id="3.40.50.300">
    <property type="entry name" value="P-loop containing nucleotide triphosphate hydrolases"/>
    <property type="match status" value="1"/>
</dbReference>
<accession>A0A6N6JLS5</accession>
<dbReference type="AlphaFoldDB" id="A0A6N6JLS5"/>
<protein>
    <recommendedName>
        <fullName evidence="1">CobQ/CobB/MinD/ParA nucleotide binding domain-containing protein</fullName>
    </recommendedName>
</protein>
<comment type="caution">
    <text evidence="2">The sequence shown here is derived from an EMBL/GenBank/DDBJ whole genome shotgun (WGS) entry which is preliminary data.</text>
</comment>
<proteinExistence type="predicted"/>
<dbReference type="CDD" id="cd02042">
    <property type="entry name" value="ParAB_family"/>
    <property type="match status" value="1"/>
</dbReference>
<evidence type="ECO:0000259" key="1">
    <source>
        <dbReference type="Pfam" id="PF01656"/>
    </source>
</evidence>
<gene>
    <name evidence="2" type="ORF">KIN_43350</name>
</gene>
<evidence type="ECO:0000313" key="2">
    <source>
        <dbReference type="EMBL" id="GFE67261.1"/>
    </source>
</evidence>
<dbReference type="InterPro" id="IPR050678">
    <property type="entry name" value="DNA_Partitioning_ATPase"/>
</dbReference>
<name>A0A6N6JLS5_9RHOB</name>
<keyword evidence="3" id="KW-1185">Reference proteome</keyword>
<dbReference type="Proteomes" id="UP000436822">
    <property type="component" value="Unassembled WGS sequence"/>
</dbReference>
<dbReference type="SUPFAM" id="SSF52540">
    <property type="entry name" value="P-loop containing nucleoside triphosphate hydrolases"/>
    <property type="match status" value="1"/>
</dbReference>
<dbReference type="EMBL" id="BLJE01000009">
    <property type="protein sequence ID" value="GFE67261.1"/>
    <property type="molecule type" value="Genomic_DNA"/>
</dbReference>
<sequence>MAGTVMSGNLEQFLTELSRGLDKTMVSVNKEMTLRTRIQRTWSMRQCARFLNVSVIYLQKFAKQSGDFPAGEYVGRERVFTIAELMHMRALLAANAKRPYDYLAWRKPDDPLPVISFASQKGGTAKSLSAAHFAQYLSLHHGMRVGVMDADPQSTATLYFVGGEGLPAMPTEDTPSMVDFAGLFANEDAPYTDYSAEELDQFFLQTQWPGIRIVPAHGETSEGEIQIARLVSERPKGKTFYRYLRDAVERWRDHHIPSTTPSELVVDGRVDRAKLHSALTETLDCIIIDYQPALTLFQLNNVIASTSLVIPQTMKGFDIATLSTFVNGLLGMLQQILKNERIDIGSSANMLLPTIVQRTNNQDLNQISNLLEHCPAEVLPVFYLRSDSISNASDVYQSAYEYQADTPGKRKGIDRFVENADAVNDAIVSRIWPGLERGYAEQWMNDFYQDDEEDA</sequence>
<dbReference type="PANTHER" id="PTHR13696:SF52">
    <property type="entry name" value="PARA FAMILY PROTEIN CT_582"/>
    <property type="match status" value="1"/>
</dbReference>
<dbReference type="Pfam" id="PF01656">
    <property type="entry name" value="CbiA"/>
    <property type="match status" value="1"/>
</dbReference>
<evidence type="ECO:0000313" key="3">
    <source>
        <dbReference type="Proteomes" id="UP000436822"/>
    </source>
</evidence>
<reference evidence="2 3" key="1">
    <citation type="submission" date="2019-12" db="EMBL/GenBank/DDBJ databases">
        <title>Litoreibacter badius sp. nov., a novel bacteriochlorophyll a-containing bacterium in the genus Litoreibacter.</title>
        <authorList>
            <person name="Kanamuro M."/>
            <person name="Takabe Y."/>
            <person name="Mori K."/>
            <person name="Takaichi S."/>
            <person name="Hanada S."/>
        </authorList>
    </citation>
    <scope>NUCLEOTIDE SEQUENCE [LARGE SCALE GENOMIC DNA]</scope>
    <source>
        <strain evidence="2 3">K6</strain>
    </source>
</reference>
<dbReference type="PANTHER" id="PTHR13696">
    <property type="entry name" value="P-LOOP CONTAINING NUCLEOSIDE TRIPHOSPHATE HYDROLASE"/>
    <property type="match status" value="1"/>
</dbReference>
<dbReference type="InterPro" id="IPR027417">
    <property type="entry name" value="P-loop_NTPase"/>
</dbReference>
<dbReference type="InterPro" id="IPR002586">
    <property type="entry name" value="CobQ/CobB/MinD/ParA_Nub-bd_dom"/>
</dbReference>
<organism evidence="2 3">
    <name type="scientific">Litoreibacter roseus</name>
    <dbReference type="NCBI Taxonomy" id="2601869"/>
    <lineage>
        <taxon>Bacteria</taxon>
        <taxon>Pseudomonadati</taxon>
        <taxon>Pseudomonadota</taxon>
        <taxon>Alphaproteobacteria</taxon>
        <taxon>Rhodobacterales</taxon>
        <taxon>Roseobacteraceae</taxon>
        <taxon>Litoreibacter</taxon>
    </lineage>
</organism>
<feature type="domain" description="CobQ/CobB/MinD/ParA nucleotide binding" evidence="1">
    <location>
        <begin position="115"/>
        <end position="382"/>
    </location>
</feature>